<reference evidence="1 2" key="1">
    <citation type="submission" date="2018-08" db="EMBL/GenBank/DDBJ databases">
        <title>Characterization and comparative genomics of a group of B3-like Pseudomonas phages.</title>
        <authorList>
            <person name="Cazares A."/>
            <person name="Carballo-Ontiveros M.A."/>
            <person name="Guarneros G."/>
        </authorList>
    </citation>
    <scope>NUCLEOTIDE SEQUENCE [LARGE SCALE GENOMIC DNA]</scope>
</reference>
<dbReference type="NCBIfam" id="TIGR01635">
    <property type="entry name" value="tail_comp_S"/>
    <property type="match status" value="1"/>
</dbReference>
<dbReference type="Proteomes" id="UP000321622">
    <property type="component" value="Segment"/>
</dbReference>
<sequence length="191" mass="21642">MAGVTLEYSSEKVLEALRAAADFMRSPAPMFRDMGEYMLIALDERFESQSAPDGTPWQALSPTYQRRKRKNQDKILVLDGYLKNTIRYQASDDELAVGSNRAYAAIHQFGGEIQIAARSQQAYFRHDAKTNEVNPQFVNRRRANFSQWVSLGPYTIKIPARPWLGTSNRDDDELLAIAQKHLDRALSGKSS</sequence>
<dbReference type="EMBL" id="MH719191">
    <property type="protein sequence ID" value="AYD80399.1"/>
    <property type="molecule type" value="Genomic_DNA"/>
</dbReference>
<proteinExistence type="predicted"/>
<dbReference type="InterPro" id="IPR006522">
    <property type="entry name" value="Phage_virion_morphogenesis"/>
</dbReference>
<keyword evidence="2" id="KW-1185">Reference proteome</keyword>
<organism evidence="1 2">
    <name type="scientific">Pseudomonas phage Fc22</name>
    <dbReference type="NCBI Taxonomy" id="2301635"/>
    <lineage>
        <taxon>Viruses</taxon>
        <taxon>Duplodnaviria</taxon>
        <taxon>Heunggongvirae</taxon>
        <taxon>Uroviricota</taxon>
        <taxon>Caudoviricetes</taxon>
        <taxon>Guarnerosvirinae</taxon>
        <taxon>Torontovirus</taxon>
        <taxon>Torontovirus Fc22</taxon>
    </lineage>
</organism>
<dbReference type="Pfam" id="PF05069">
    <property type="entry name" value="Phage_tail_S"/>
    <property type="match status" value="1"/>
</dbReference>
<gene>
    <name evidence="1" type="ORF">Fc22_32</name>
</gene>
<evidence type="ECO:0000313" key="1">
    <source>
        <dbReference type="EMBL" id="AYD80399.1"/>
    </source>
</evidence>
<evidence type="ECO:0000313" key="2">
    <source>
        <dbReference type="Proteomes" id="UP000321622"/>
    </source>
</evidence>
<accession>A0A5A4N1L0</accession>
<name>A0A5A4N1L0_9CAUD</name>
<protein>
    <submittedName>
        <fullName evidence="1">Virion morphogenesis protein</fullName>
    </submittedName>
</protein>